<dbReference type="InterPro" id="IPR027417">
    <property type="entry name" value="P-loop_NTPase"/>
</dbReference>
<keyword evidence="6" id="KW-1185">Reference proteome</keyword>
<keyword evidence="1" id="KW-0547">Nucleotide-binding</keyword>
<dbReference type="GO" id="GO:0005829">
    <property type="term" value="C:cytosol"/>
    <property type="evidence" value="ECO:0007669"/>
    <property type="project" value="TreeGrafter"/>
</dbReference>
<evidence type="ECO:0000259" key="4">
    <source>
        <dbReference type="SMART" id="SM00534"/>
    </source>
</evidence>
<dbReference type="GO" id="GO:0140664">
    <property type="term" value="F:ATP-dependent DNA damage sensor activity"/>
    <property type="evidence" value="ECO:0007669"/>
    <property type="project" value="InterPro"/>
</dbReference>
<dbReference type="Gene3D" id="3.40.50.300">
    <property type="entry name" value="P-loop containing nucleotide triphosphate hydrolases"/>
    <property type="match status" value="1"/>
</dbReference>
<dbReference type="GO" id="GO:0006298">
    <property type="term" value="P:mismatch repair"/>
    <property type="evidence" value="ECO:0007669"/>
    <property type="project" value="InterPro"/>
</dbReference>
<keyword evidence="3" id="KW-0238">DNA-binding</keyword>
<dbReference type="GO" id="GO:0030983">
    <property type="term" value="F:mismatched DNA binding"/>
    <property type="evidence" value="ECO:0007669"/>
    <property type="project" value="InterPro"/>
</dbReference>
<evidence type="ECO:0000313" key="5">
    <source>
        <dbReference type="EMBL" id="SMD30818.1"/>
    </source>
</evidence>
<dbReference type="SMART" id="SM00534">
    <property type="entry name" value="MUTSac"/>
    <property type="match status" value="1"/>
</dbReference>
<dbReference type="AlphaFoldDB" id="A0A8G2FWL6"/>
<dbReference type="EMBL" id="FWYE01000002">
    <property type="protein sequence ID" value="SMD30818.1"/>
    <property type="molecule type" value="Genomic_DNA"/>
</dbReference>
<dbReference type="InterPro" id="IPR000432">
    <property type="entry name" value="DNA_mismatch_repair_MutS_C"/>
</dbReference>
<comment type="caution">
    <text evidence="5">The sequence shown here is derived from an EMBL/GenBank/DDBJ whole genome shotgun (WGS) entry which is preliminary data.</text>
</comment>
<sequence>MRTYLTSINGKRKKCNIPWNGDTIIKDLGLNPILNAMASGDDYLLQNIKEYLLNNINSVDEILYRQEILKDFIKNGDMAKRIYNNASEFIESIRRNYLWLSDSISFSASLGIIRDFIKYIDKLRHIFLENNDFSSIGLKKFYNVIFNDFGNEYMNFIKNYLDILNFNDGIELCISPGLGNSGKNYKLHRPYNGNSIRKFISNSIERHYTYILAERDISGAEEVSEIKNRGLKKVKFAVINAAKNIMEFYNDIKSESGFYLSAVNLFNKIKIKNGNICFPIPLNDMRTSFKGLYDLGLFLDTESNVVPNDLNSDAELFIITGTNKGGKTTFLRSIGQAQILMQSGIFVPAESFSANIVSGVYTHFKHEEDKTLEKGKFDDELSKMDEIVKHLKAKGMILFNESFSSTNTREGSEIALGITKALIENGIKIFFVTHLYEFASSVYKEISEKSMFLIAERTYDGRHTYKIIKGKPSETGYAMDLYNKIFMEK</sequence>
<evidence type="ECO:0000313" key="6">
    <source>
        <dbReference type="Proteomes" id="UP000192315"/>
    </source>
</evidence>
<dbReference type="InterPro" id="IPR045076">
    <property type="entry name" value="MutS"/>
</dbReference>
<dbReference type="SUPFAM" id="SSF52540">
    <property type="entry name" value="P-loop containing nucleoside triphosphate hydrolases"/>
    <property type="match status" value="1"/>
</dbReference>
<feature type="domain" description="DNA mismatch repair proteins mutS family" evidence="4">
    <location>
        <begin position="314"/>
        <end position="488"/>
    </location>
</feature>
<reference evidence="5 6" key="1">
    <citation type="submission" date="2017-04" db="EMBL/GenBank/DDBJ databases">
        <authorList>
            <person name="Varghese N."/>
            <person name="Submissions S."/>
        </authorList>
    </citation>
    <scope>NUCLEOTIDE SEQUENCE [LARGE SCALE GENOMIC DNA]</scope>
    <source>
        <strain evidence="5 6">DSM 9789</strain>
    </source>
</reference>
<gene>
    <name evidence="5" type="ORF">SAMN02745355_0731</name>
</gene>
<dbReference type="RefSeq" id="WP_084272696.1">
    <property type="nucleotide sequence ID" value="NZ_FWYE01000002.1"/>
</dbReference>
<organism evidence="5 6">
    <name type="scientific">Picrophilus torridus (strain ATCC 700027 / DSM 9790 / JCM 10055 / NBRC 100828 / KAW 2/3)</name>
    <dbReference type="NCBI Taxonomy" id="1122961"/>
    <lineage>
        <taxon>Archaea</taxon>
        <taxon>Methanobacteriati</taxon>
        <taxon>Thermoplasmatota</taxon>
        <taxon>Thermoplasmata</taxon>
        <taxon>Thermoplasmatales</taxon>
        <taxon>Picrophilaceae</taxon>
        <taxon>Picrophilus</taxon>
    </lineage>
</organism>
<dbReference type="GO" id="GO:0005524">
    <property type="term" value="F:ATP binding"/>
    <property type="evidence" value="ECO:0007669"/>
    <property type="project" value="UniProtKB-KW"/>
</dbReference>
<name>A0A8G2FWL6_PICTO</name>
<proteinExistence type="predicted"/>
<evidence type="ECO:0000256" key="2">
    <source>
        <dbReference type="ARBA" id="ARBA00022840"/>
    </source>
</evidence>
<dbReference type="PANTHER" id="PTHR11361">
    <property type="entry name" value="DNA MISMATCH REPAIR PROTEIN MUTS FAMILY MEMBER"/>
    <property type="match status" value="1"/>
</dbReference>
<dbReference type="Proteomes" id="UP000192315">
    <property type="component" value="Unassembled WGS sequence"/>
</dbReference>
<evidence type="ECO:0000256" key="1">
    <source>
        <dbReference type="ARBA" id="ARBA00022741"/>
    </source>
</evidence>
<dbReference type="PANTHER" id="PTHR11361:SF34">
    <property type="entry name" value="DNA MISMATCH REPAIR PROTEIN MSH1, MITOCHONDRIAL"/>
    <property type="match status" value="1"/>
</dbReference>
<evidence type="ECO:0000256" key="3">
    <source>
        <dbReference type="ARBA" id="ARBA00023125"/>
    </source>
</evidence>
<accession>A0A8G2FWL6</accession>
<keyword evidence="2" id="KW-0067">ATP-binding</keyword>
<protein>
    <submittedName>
        <fullName evidence="5">MutS domain V</fullName>
    </submittedName>
</protein>
<dbReference type="Pfam" id="PF00488">
    <property type="entry name" value="MutS_V"/>
    <property type="match status" value="1"/>
</dbReference>